<evidence type="ECO:0000313" key="2">
    <source>
        <dbReference type="Proteomes" id="UP000003094"/>
    </source>
</evidence>
<dbReference type="KEGG" id="pvo:PVOR_11850"/>
<protein>
    <submittedName>
        <fullName evidence="1">Uncharacterized protein</fullName>
    </submittedName>
</protein>
<gene>
    <name evidence="1" type="ORF">PVOR_11850</name>
</gene>
<sequence>MNHQLQKHLPEAIETNKKLVSIITNIIDGLSAISEKYSKENRNHDNFMAYETELLTYTEFMRNKCHEFIEEIKKRNQ</sequence>
<dbReference type="Proteomes" id="UP000003094">
    <property type="component" value="Unassembled WGS sequence"/>
</dbReference>
<comment type="caution">
    <text evidence="1">The sequence shown here is derived from an EMBL/GenBank/DDBJ whole genome shotgun (WGS) entry which is preliminary data.</text>
</comment>
<name>A0A2R9SWA6_9BACL</name>
<evidence type="ECO:0000313" key="1">
    <source>
        <dbReference type="EMBL" id="EFU41634.1"/>
    </source>
</evidence>
<dbReference type="EMBL" id="ADHJ01000018">
    <property type="protein sequence ID" value="EFU41634.1"/>
    <property type="molecule type" value="Genomic_DNA"/>
</dbReference>
<reference evidence="1 2" key="1">
    <citation type="journal article" date="2010" name="BMC Genomics">
        <title>Genome sequence of the pattern forming Paenibacillus vortex bacterium reveals potential for thriving in complex environments.</title>
        <authorList>
            <person name="Sirota-Madi A."/>
            <person name="Olender T."/>
            <person name="Helman Y."/>
            <person name="Ingham C."/>
            <person name="Brainis I."/>
            <person name="Roth D."/>
            <person name="Hagi E."/>
            <person name="Brodsky L."/>
            <person name="Leshkowitz D."/>
            <person name="Galatenko V."/>
            <person name="Nikolaev V."/>
            <person name="Mugasimangalam R.C."/>
            <person name="Bransburg-Zabary S."/>
            <person name="Gutnick D.L."/>
            <person name="Lancet D."/>
            <person name="Ben-Jacob E."/>
        </authorList>
    </citation>
    <scope>NUCLEOTIDE SEQUENCE [LARGE SCALE GENOMIC DNA]</scope>
    <source>
        <strain evidence="1 2">V453</strain>
    </source>
</reference>
<organism evidence="1 2">
    <name type="scientific">Paenibacillus vortex V453</name>
    <dbReference type="NCBI Taxonomy" id="715225"/>
    <lineage>
        <taxon>Bacteria</taxon>
        <taxon>Bacillati</taxon>
        <taxon>Bacillota</taxon>
        <taxon>Bacilli</taxon>
        <taxon>Bacillales</taxon>
        <taxon>Paenibacillaceae</taxon>
        <taxon>Paenibacillus</taxon>
    </lineage>
</organism>
<proteinExistence type="predicted"/>
<keyword evidence="2" id="KW-1185">Reference proteome</keyword>
<accession>A0A2R9SWA6</accession>
<dbReference type="AlphaFoldDB" id="A0A2R9SWA6"/>